<keyword evidence="2" id="KW-1185">Reference proteome</keyword>
<dbReference type="EMBL" id="BSYR01000020">
    <property type="protein sequence ID" value="GMI85749.1"/>
    <property type="molecule type" value="Genomic_DNA"/>
</dbReference>
<evidence type="ECO:0000313" key="2">
    <source>
        <dbReference type="Proteomes" id="UP001165190"/>
    </source>
</evidence>
<proteinExistence type="predicted"/>
<accession>A0A9W7HY26</accession>
<dbReference type="AlphaFoldDB" id="A0A9W7HY26"/>
<organism evidence="1 2">
    <name type="scientific">Hibiscus trionum</name>
    <name type="common">Flower of an hour</name>
    <dbReference type="NCBI Taxonomy" id="183268"/>
    <lineage>
        <taxon>Eukaryota</taxon>
        <taxon>Viridiplantae</taxon>
        <taxon>Streptophyta</taxon>
        <taxon>Embryophyta</taxon>
        <taxon>Tracheophyta</taxon>
        <taxon>Spermatophyta</taxon>
        <taxon>Magnoliopsida</taxon>
        <taxon>eudicotyledons</taxon>
        <taxon>Gunneridae</taxon>
        <taxon>Pentapetalae</taxon>
        <taxon>rosids</taxon>
        <taxon>malvids</taxon>
        <taxon>Malvales</taxon>
        <taxon>Malvaceae</taxon>
        <taxon>Malvoideae</taxon>
        <taxon>Hibiscus</taxon>
    </lineage>
</organism>
<reference evidence="1" key="1">
    <citation type="submission" date="2023-05" db="EMBL/GenBank/DDBJ databases">
        <title>Genome and transcriptome analyses reveal genes involved in the formation of fine ridges on petal epidermal cells in Hibiscus trionum.</title>
        <authorList>
            <person name="Koshimizu S."/>
            <person name="Masuda S."/>
            <person name="Ishii T."/>
            <person name="Shirasu K."/>
            <person name="Hoshino A."/>
            <person name="Arita M."/>
        </authorList>
    </citation>
    <scope>NUCLEOTIDE SEQUENCE</scope>
    <source>
        <strain evidence="1">Hamamatsu line</strain>
    </source>
</reference>
<comment type="caution">
    <text evidence="1">The sequence shown here is derived from an EMBL/GenBank/DDBJ whole genome shotgun (WGS) entry which is preliminary data.</text>
</comment>
<name>A0A9W7HY26_HIBTR</name>
<protein>
    <recommendedName>
        <fullName evidence="3">Non-haem dioxygenase N-terminal domain-containing protein</fullName>
    </recommendedName>
</protein>
<evidence type="ECO:0000313" key="1">
    <source>
        <dbReference type="EMBL" id="GMI85749.1"/>
    </source>
</evidence>
<dbReference type="Proteomes" id="UP001165190">
    <property type="component" value="Unassembled WGS sequence"/>
</dbReference>
<evidence type="ECO:0008006" key="3">
    <source>
        <dbReference type="Google" id="ProtNLM"/>
    </source>
</evidence>
<dbReference type="OrthoDB" id="406156at2759"/>
<gene>
    <name evidence="1" type="ORF">HRI_002244200</name>
</gene>
<sequence length="81" mass="9315">MPVVNLGDNRTDLVHQILKASQELGLFDQVVNHGVPAKLVSVYSRSCLRCLQQRIRRAKLHHVLGRSKEMQARNQPFGLRW</sequence>
<dbReference type="SUPFAM" id="SSF51197">
    <property type="entry name" value="Clavaminate synthase-like"/>
    <property type="match status" value="1"/>
</dbReference>